<sequence>MLFQNTLLGVVSLASLASAGIVSFSIPKTVVPGAKFTATLTDNNATKSHDISIAFGIASGPYVETWGVGTDLLGKSLLNNTDITPTPETVDVELTVPSYYEKGEATVVAIVHALSGARLFPISTLYNATVTVGEEASTETVESGEGLTIPHQY</sequence>
<organism evidence="2 3">
    <name type="scientific">Botryosphaeria dothidea</name>
    <dbReference type="NCBI Taxonomy" id="55169"/>
    <lineage>
        <taxon>Eukaryota</taxon>
        <taxon>Fungi</taxon>
        <taxon>Dikarya</taxon>
        <taxon>Ascomycota</taxon>
        <taxon>Pezizomycotina</taxon>
        <taxon>Dothideomycetes</taxon>
        <taxon>Dothideomycetes incertae sedis</taxon>
        <taxon>Botryosphaeriales</taxon>
        <taxon>Botryosphaeriaceae</taxon>
        <taxon>Botryosphaeria</taxon>
    </lineage>
</organism>
<evidence type="ECO:0000313" key="2">
    <source>
        <dbReference type="EMBL" id="KAF4310685.1"/>
    </source>
</evidence>
<accession>A0A8H4IZW1</accession>
<dbReference type="Proteomes" id="UP000572817">
    <property type="component" value="Unassembled WGS sequence"/>
</dbReference>
<gene>
    <name evidence="2" type="ORF">GTA08_BOTSDO13716</name>
</gene>
<name>A0A8H4IZW1_9PEZI</name>
<protein>
    <submittedName>
        <fullName evidence="2">Secreted protein nis1</fullName>
    </submittedName>
</protein>
<proteinExistence type="predicted"/>
<dbReference type="OrthoDB" id="3913322at2759"/>
<evidence type="ECO:0000256" key="1">
    <source>
        <dbReference type="SAM" id="SignalP"/>
    </source>
</evidence>
<reference evidence="2" key="1">
    <citation type="submission" date="2020-04" db="EMBL/GenBank/DDBJ databases">
        <title>Genome Assembly and Annotation of Botryosphaeria dothidea sdau 11-99, a Latent Pathogen of Apple Fruit Ring Rot in China.</title>
        <authorList>
            <person name="Yu C."/>
            <person name="Diao Y."/>
            <person name="Lu Q."/>
            <person name="Zhao J."/>
            <person name="Cui S."/>
            <person name="Peng C."/>
            <person name="He B."/>
            <person name="Liu H."/>
        </authorList>
    </citation>
    <scope>NUCLEOTIDE SEQUENCE [LARGE SCALE GENOMIC DNA]</scope>
    <source>
        <strain evidence="2">Sdau11-99</strain>
    </source>
</reference>
<comment type="caution">
    <text evidence="2">The sequence shown here is derived from an EMBL/GenBank/DDBJ whole genome shotgun (WGS) entry which is preliminary data.</text>
</comment>
<keyword evidence="3" id="KW-1185">Reference proteome</keyword>
<dbReference type="Pfam" id="PF19271">
    <property type="entry name" value="Nis1"/>
    <property type="match status" value="1"/>
</dbReference>
<dbReference type="AlphaFoldDB" id="A0A8H4IZW1"/>
<feature type="chain" id="PRO_5034225545" evidence="1">
    <location>
        <begin position="20"/>
        <end position="153"/>
    </location>
</feature>
<dbReference type="InterPro" id="IPR045469">
    <property type="entry name" value="Nis1"/>
</dbReference>
<evidence type="ECO:0000313" key="3">
    <source>
        <dbReference type="Proteomes" id="UP000572817"/>
    </source>
</evidence>
<feature type="signal peptide" evidence="1">
    <location>
        <begin position="1"/>
        <end position="19"/>
    </location>
</feature>
<keyword evidence="1" id="KW-0732">Signal</keyword>
<dbReference type="EMBL" id="WWBZ02000013">
    <property type="protein sequence ID" value="KAF4310685.1"/>
    <property type="molecule type" value="Genomic_DNA"/>
</dbReference>